<protein>
    <submittedName>
        <fullName evidence="1">Uncharacterized protein</fullName>
    </submittedName>
</protein>
<reference evidence="1" key="1">
    <citation type="journal article" date="2021" name="Proc. Natl. Acad. Sci. U.S.A.">
        <title>A Catalog of Tens of Thousands of Viruses from Human Metagenomes Reveals Hidden Associations with Chronic Diseases.</title>
        <authorList>
            <person name="Tisza M.J."/>
            <person name="Buck C.B."/>
        </authorList>
    </citation>
    <scope>NUCLEOTIDE SEQUENCE</scope>
    <source>
        <strain evidence="1">CteEQ43</strain>
    </source>
</reference>
<accession>A0A8S5TC93</accession>
<organism evidence="1">
    <name type="scientific">Siphoviridae sp. cteEQ43</name>
    <dbReference type="NCBI Taxonomy" id="2827905"/>
    <lineage>
        <taxon>Viruses</taxon>
        <taxon>Duplodnaviria</taxon>
        <taxon>Heunggongvirae</taxon>
        <taxon>Uroviricota</taxon>
        <taxon>Caudoviricetes</taxon>
    </lineage>
</organism>
<sequence length="273" mass="31627">MVNIDLLQRAYFTFDKPVPYTIKDKVLTANPIKLDQAETFLASIDILQHDKNSSPSVEIIQMSYLEYLVRVVQQEDKLLADKLTNILHLCWGIDEWHIAVNDKGKAVIFDQTHDVQITAKQFDEMNKIVLYQNILHYDDAYVNPEFKRTMEEVDAVKNFGKEFPSLERKMYIIAAHTGITKQQQKDMTFREHQGVFEEVTGEVEFTTTRAIAMYCGKGNEIDHWIYRKKRGKYDGYMTSMGKYKNSFGGDSMIAVAQVDGNTHVEQFLNNNMK</sequence>
<name>A0A8S5TC93_9CAUD</name>
<dbReference type="EMBL" id="BK032799">
    <property type="protein sequence ID" value="DAF60925.1"/>
    <property type="molecule type" value="Genomic_DNA"/>
</dbReference>
<proteinExistence type="predicted"/>
<evidence type="ECO:0000313" key="1">
    <source>
        <dbReference type="EMBL" id="DAF60925.1"/>
    </source>
</evidence>